<sequence length="63" mass="7410">MVNLEASKVSLNQNQLKGFLNRLLLRRSIDLNFPIQFDKPKKMIDNVALIYRKIILESVQMHL</sequence>
<keyword evidence="1" id="KW-1185">Reference proteome</keyword>
<reference evidence="2" key="1">
    <citation type="submission" date="2022-11" db="UniProtKB">
        <authorList>
            <consortium name="WormBaseParasite"/>
        </authorList>
    </citation>
    <scope>IDENTIFICATION</scope>
</reference>
<protein>
    <submittedName>
        <fullName evidence="2">Uncharacterized protein</fullName>
    </submittedName>
</protein>
<dbReference type="WBParaSite" id="PgR259X_g002_t01">
    <property type="protein sequence ID" value="PgR259X_g002_t01"/>
    <property type="gene ID" value="PgR259X_g002"/>
</dbReference>
<proteinExistence type="predicted"/>
<name>A0A915CJ37_PARUN</name>
<organism evidence="1 2">
    <name type="scientific">Parascaris univalens</name>
    <name type="common">Nematode worm</name>
    <dbReference type="NCBI Taxonomy" id="6257"/>
    <lineage>
        <taxon>Eukaryota</taxon>
        <taxon>Metazoa</taxon>
        <taxon>Ecdysozoa</taxon>
        <taxon>Nematoda</taxon>
        <taxon>Chromadorea</taxon>
        <taxon>Rhabditida</taxon>
        <taxon>Spirurina</taxon>
        <taxon>Ascaridomorpha</taxon>
        <taxon>Ascaridoidea</taxon>
        <taxon>Ascarididae</taxon>
        <taxon>Parascaris</taxon>
    </lineage>
</organism>
<evidence type="ECO:0000313" key="2">
    <source>
        <dbReference type="WBParaSite" id="PgR259X_g002_t01"/>
    </source>
</evidence>
<dbReference type="Proteomes" id="UP000887569">
    <property type="component" value="Unplaced"/>
</dbReference>
<evidence type="ECO:0000313" key="1">
    <source>
        <dbReference type="Proteomes" id="UP000887569"/>
    </source>
</evidence>
<accession>A0A915CJ37</accession>
<dbReference type="AlphaFoldDB" id="A0A915CJ37"/>